<organism evidence="1 2">
    <name type="scientific">Cyclotella cryptica</name>
    <dbReference type="NCBI Taxonomy" id="29204"/>
    <lineage>
        <taxon>Eukaryota</taxon>
        <taxon>Sar</taxon>
        <taxon>Stramenopiles</taxon>
        <taxon>Ochrophyta</taxon>
        <taxon>Bacillariophyta</taxon>
        <taxon>Coscinodiscophyceae</taxon>
        <taxon>Thalassiosirophycidae</taxon>
        <taxon>Stephanodiscales</taxon>
        <taxon>Stephanodiscaceae</taxon>
        <taxon>Cyclotella</taxon>
    </lineage>
</organism>
<dbReference type="InterPro" id="IPR050870">
    <property type="entry name" value="FAST_kinase"/>
</dbReference>
<evidence type="ECO:0000313" key="2">
    <source>
        <dbReference type="Proteomes" id="UP001516023"/>
    </source>
</evidence>
<comment type="caution">
    <text evidence="1">The sequence shown here is derived from an EMBL/GenBank/DDBJ whole genome shotgun (WGS) entry which is preliminary data.</text>
</comment>
<proteinExistence type="predicted"/>
<sequence length="383" mass="43002">MDTYCTIIAQTSGKYSPGEEGNETLLQHLDRVLYQTIYLSEEFSPKELSGTILGIAKIVQNARRMCGGPESLEVSPHPVHQVFLGDTPDYLKEIMRPFTETVVHFIKDYDARCLSNVCYAYALLGMNPRLGRGNNFFRCVADEVCQKGMDFHGQDISNTVWAFATMKASNSRVFGSLGDAVAQNDALLSSMTPLELSNTVWAFATSNQSHHDLFVKVGDVVARRNDLRMFEPRHLSMTAWAFATANELHPAMFKKMGDTIARYENLKAFKPQELALTAWAFATSNVDNPRMFKKIGDTIARYHDIRIFQAQHLTMIVSAFATAKVSHQNMFKKIGDSIVKDEELRLSLSNENISKIVEGFTALNVRHRGLLDKLDNAGERTSK</sequence>
<dbReference type="Proteomes" id="UP001516023">
    <property type="component" value="Unassembled WGS sequence"/>
</dbReference>
<dbReference type="PANTHER" id="PTHR21228:SF40">
    <property type="entry name" value="LD45607P"/>
    <property type="match status" value="1"/>
</dbReference>
<keyword evidence="2" id="KW-1185">Reference proteome</keyword>
<protein>
    <submittedName>
        <fullName evidence="1">Uncharacterized protein</fullName>
    </submittedName>
</protein>
<dbReference type="AlphaFoldDB" id="A0ABD3Q2R0"/>
<reference evidence="1 2" key="1">
    <citation type="journal article" date="2020" name="G3 (Bethesda)">
        <title>Improved Reference Genome for Cyclotella cryptica CCMP332, a Model for Cell Wall Morphogenesis, Salinity Adaptation, and Lipid Production in Diatoms (Bacillariophyta).</title>
        <authorList>
            <person name="Roberts W.R."/>
            <person name="Downey K.M."/>
            <person name="Ruck E.C."/>
            <person name="Traller J.C."/>
            <person name="Alverson A.J."/>
        </authorList>
    </citation>
    <scope>NUCLEOTIDE SEQUENCE [LARGE SCALE GENOMIC DNA]</scope>
    <source>
        <strain evidence="1 2">CCMP332</strain>
    </source>
</reference>
<name>A0ABD3Q2R0_9STRA</name>
<evidence type="ECO:0000313" key="1">
    <source>
        <dbReference type="EMBL" id="KAL3794577.1"/>
    </source>
</evidence>
<gene>
    <name evidence="1" type="ORF">HJC23_008033</name>
</gene>
<accession>A0ABD3Q2R0</accession>
<dbReference type="PANTHER" id="PTHR21228">
    <property type="entry name" value="FAST LEU-RICH DOMAIN-CONTAINING"/>
    <property type="match status" value="1"/>
</dbReference>
<dbReference type="EMBL" id="JABMIG020000079">
    <property type="protein sequence ID" value="KAL3794577.1"/>
    <property type="molecule type" value="Genomic_DNA"/>
</dbReference>